<evidence type="ECO:0000313" key="4">
    <source>
        <dbReference type="EMBL" id="KKA28919.1"/>
    </source>
</evidence>
<reference evidence="4 5" key="1">
    <citation type="submission" date="2015-03" db="EMBL/GenBank/DDBJ databases">
        <authorList>
            <person name="Radwan O."/>
            <person name="Al-Naeli F.A."/>
            <person name="Rendon G.A."/>
            <person name="Fields C."/>
        </authorList>
    </citation>
    <scope>NUCLEOTIDE SEQUENCE [LARGE SCALE GENOMIC DNA]</scope>
    <source>
        <strain evidence="4">CR-DP1</strain>
    </source>
</reference>
<dbReference type="Pfam" id="PF03061">
    <property type="entry name" value="4HBT"/>
    <property type="match status" value="1"/>
</dbReference>
<gene>
    <name evidence="4" type="ORF">TD95_002489</name>
</gene>
<protein>
    <recommendedName>
        <fullName evidence="3">Thioesterase domain-containing protein</fullName>
    </recommendedName>
</protein>
<comment type="similarity">
    <text evidence="1">Belongs to the thioesterase PaaI family.</text>
</comment>
<dbReference type="SUPFAM" id="SSF54637">
    <property type="entry name" value="Thioesterase/thiol ester dehydrase-isomerase"/>
    <property type="match status" value="1"/>
</dbReference>
<proteinExistence type="inferred from homology"/>
<keyword evidence="2" id="KW-0378">Hydrolase</keyword>
<dbReference type="AlphaFoldDB" id="A0A0F4ZE89"/>
<dbReference type="CDD" id="cd03443">
    <property type="entry name" value="PaaI_thioesterase"/>
    <property type="match status" value="1"/>
</dbReference>
<name>A0A0F4ZE89_9PEZI</name>
<dbReference type="EMBL" id="LAEV01001091">
    <property type="protein sequence ID" value="KKA28919.1"/>
    <property type="molecule type" value="Genomic_DNA"/>
</dbReference>
<dbReference type="InterPro" id="IPR006683">
    <property type="entry name" value="Thioestr_dom"/>
</dbReference>
<evidence type="ECO:0000256" key="1">
    <source>
        <dbReference type="ARBA" id="ARBA00008324"/>
    </source>
</evidence>
<evidence type="ECO:0000259" key="3">
    <source>
        <dbReference type="Pfam" id="PF03061"/>
    </source>
</evidence>
<keyword evidence="5" id="KW-1185">Reference proteome</keyword>
<comment type="caution">
    <text evidence="4">The sequence shown here is derived from an EMBL/GenBank/DDBJ whole genome shotgun (WGS) entry which is preliminary data.</text>
</comment>
<dbReference type="NCBIfam" id="TIGR00369">
    <property type="entry name" value="unchar_dom_1"/>
    <property type="match status" value="1"/>
</dbReference>
<dbReference type="PANTHER" id="PTHR21660:SF1">
    <property type="entry name" value="ACYL-COENZYME A THIOESTERASE 13"/>
    <property type="match status" value="1"/>
</dbReference>
<feature type="domain" description="Thioesterase" evidence="3">
    <location>
        <begin position="75"/>
        <end position="154"/>
    </location>
</feature>
<dbReference type="GO" id="GO:0047617">
    <property type="term" value="F:fatty acyl-CoA hydrolase activity"/>
    <property type="evidence" value="ECO:0007669"/>
    <property type="project" value="InterPro"/>
</dbReference>
<dbReference type="InterPro" id="IPR029069">
    <property type="entry name" value="HotDog_dom_sf"/>
</dbReference>
<dbReference type="Gene3D" id="3.10.129.10">
    <property type="entry name" value="Hotdog Thioesterase"/>
    <property type="match status" value="1"/>
</dbReference>
<sequence>MDALQSRRQRCLYAPTPEERFAAWLSPPSSPEESAVLDYGLRLLPFAKLKSFATTPVLRCVFTYTVQDGDCNPINLHGGCIATLIDMLTSLSLVPVQKPGFWEFLGVSRTLNVTYLSPVGAGETVTVECEVVSLGKRSCHLTAVLKSEDGRVVATGTHDKVDLHGVNKL</sequence>
<dbReference type="Proteomes" id="UP000033483">
    <property type="component" value="Unassembled WGS sequence"/>
</dbReference>
<organism evidence="4 5">
    <name type="scientific">Thielaviopsis punctulata</name>
    <dbReference type="NCBI Taxonomy" id="72032"/>
    <lineage>
        <taxon>Eukaryota</taxon>
        <taxon>Fungi</taxon>
        <taxon>Dikarya</taxon>
        <taxon>Ascomycota</taxon>
        <taxon>Pezizomycotina</taxon>
        <taxon>Sordariomycetes</taxon>
        <taxon>Hypocreomycetidae</taxon>
        <taxon>Microascales</taxon>
        <taxon>Ceratocystidaceae</taxon>
        <taxon>Thielaviopsis</taxon>
    </lineage>
</organism>
<dbReference type="InterPro" id="IPR039298">
    <property type="entry name" value="ACOT13"/>
</dbReference>
<evidence type="ECO:0000256" key="2">
    <source>
        <dbReference type="ARBA" id="ARBA00022801"/>
    </source>
</evidence>
<evidence type="ECO:0000313" key="5">
    <source>
        <dbReference type="Proteomes" id="UP000033483"/>
    </source>
</evidence>
<dbReference type="InterPro" id="IPR003736">
    <property type="entry name" value="PAAI_dom"/>
</dbReference>
<accession>A0A0F4ZE89</accession>
<dbReference type="PANTHER" id="PTHR21660">
    <property type="entry name" value="THIOESTERASE SUPERFAMILY MEMBER-RELATED"/>
    <property type="match status" value="1"/>
</dbReference>
<dbReference type="OrthoDB" id="2831072at2759"/>